<dbReference type="STRING" id="36166.T1H4F1"/>
<evidence type="ECO:0000313" key="1">
    <source>
        <dbReference type="EnsemblMetazoa" id="MESCA011160-PA"/>
    </source>
</evidence>
<sequence>MLVLNEPICPDQVANVSRDCMTAYIECEIMKKMKTTSSDQKLSATWKDIYLVRENIVISARL</sequence>
<reference evidence="1" key="2">
    <citation type="submission" date="2015-06" db="UniProtKB">
        <authorList>
            <consortium name="EnsemblMetazoa"/>
        </authorList>
    </citation>
    <scope>IDENTIFICATION</scope>
</reference>
<dbReference type="AlphaFoldDB" id="T1H4F1"/>
<keyword evidence="2" id="KW-1185">Reference proteome</keyword>
<dbReference type="Gene3D" id="1.20.58.2190">
    <property type="match status" value="1"/>
</dbReference>
<evidence type="ECO:0000313" key="2">
    <source>
        <dbReference type="Proteomes" id="UP000015102"/>
    </source>
</evidence>
<dbReference type="HOGENOM" id="CLU_2906657_0_0_1"/>
<name>T1H4F1_MEGSC</name>
<dbReference type="EnsemblMetazoa" id="MESCA011160-RA">
    <property type="protein sequence ID" value="MESCA011160-PA"/>
    <property type="gene ID" value="MESCA011160"/>
</dbReference>
<accession>T1H4F1</accession>
<proteinExistence type="predicted"/>
<protein>
    <submittedName>
        <fullName evidence="1">Uncharacterized protein</fullName>
    </submittedName>
</protein>
<reference evidence="2" key="1">
    <citation type="submission" date="2013-02" db="EMBL/GenBank/DDBJ databases">
        <authorList>
            <person name="Hughes D."/>
        </authorList>
    </citation>
    <scope>NUCLEOTIDE SEQUENCE</scope>
    <source>
        <strain>Durham</strain>
        <strain evidence="2">NC isolate 2 -- Noor lab</strain>
    </source>
</reference>
<organism evidence="1 2">
    <name type="scientific">Megaselia scalaris</name>
    <name type="common">Humpbacked fly</name>
    <name type="synonym">Phora scalaris</name>
    <dbReference type="NCBI Taxonomy" id="36166"/>
    <lineage>
        <taxon>Eukaryota</taxon>
        <taxon>Metazoa</taxon>
        <taxon>Ecdysozoa</taxon>
        <taxon>Arthropoda</taxon>
        <taxon>Hexapoda</taxon>
        <taxon>Insecta</taxon>
        <taxon>Pterygota</taxon>
        <taxon>Neoptera</taxon>
        <taxon>Endopterygota</taxon>
        <taxon>Diptera</taxon>
        <taxon>Brachycera</taxon>
        <taxon>Muscomorpha</taxon>
        <taxon>Platypezoidea</taxon>
        <taxon>Phoridae</taxon>
        <taxon>Megaseliini</taxon>
        <taxon>Megaselia</taxon>
    </lineage>
</organism>
<dbReference type="Proteomes" id="UP000015102">
    <property type="component" value="Unassembled WGS sequence"/>
</dbReference>
<dbReference type="EMBL" id="CAQQ02090058">
    <property type="status" value="NOT_ANNOTATED_CDS"/>
    <property type="molecule type" value="Genomic_DNA"/>
</dbReference>